<gene>
    <name evidence="2" type="ordered locus">Os02g0143350</name>
    <name evidence="2" type="ORF">OSNPB_020143350</name>
</gene>
<reference evidence="2 3" key="2">
    <citation type="journal article" date="2013" name="Plant Cell Physiol.">
        <title>Rice Annotation Project Database (RAP-DB): an integrative and interactive database for rice genomics.</title>
        <authorList>
            <person name="Sakai H."/>
            <person name="Lee S.S."/>
            <person name="Tanaka T."/>
            <person name="Numa H."/>
            <person name="Kim J."/>
            <person name="Kawahara Y."/>
            <person name="Wakimoto H."/>
            <person name="Yang C.C."/>
            <person name="Iwamoto M."/>
            <person name="Abe T."/>
            <person name="Yamada Y."/>
            <person name="Muto A."/>
            <person name="Inokuchi H."/>
            <person name="Ikemura T."/>
            <person name="Matsumoto T."/>
            <person name="Sasaki T."/>
            <person name="Itoh T."/>
        </authorList>
    </citation>
    <scope>NUCLEOTIDE SEQUENCE [LARGE SCALE GENOMIC DNA]</scope>
    <source>
        <strain evidence="3">cv. Nipponbare</strain>
    </source>
</reference>
<sequence>MTNLLISSPTHTAKNPFGTDAPPPLLFLPAFGASAALFHLLRSWCSLTMSLILLLLALPPCSPIVSAFVFIRLLGAENNVGGD</sequence>
<proteinExistence type="predicted"/>
<dbReference type="Gramene" id="Os02t0143350-00">
    <property type="protein sequence ID" value="Os02t0143350-00"/>
    <property type="gene ID" value="Os02g0143350"/>
</dbReference>
<dbReference type="InParanoid" id="A0A0N7KEN9"/>
<dbReference type="PaxDb" id="39947-A0A0N7KEN9"/>
<dbReference type="AlphaFoldDB" id="A0A0N7KEN9"/>
<protein>
    <submittedName>
        <fullName evidence="2">Os02g0143350 protein</fullName>
    </submittedName>
</protein>
<evidence type="ECO:0000256" key="1">
    <source>
        <dbReference type="SAM" id="Phobius"/>
    </source>
</evidence>
<evidence type="ECO:0000313" key="3">
    <source>
        <dbReference type="Proteomes" id="UP000059680"/>
    </source>
</evidence>
<name>A0A0N7KEN9_ORYSJ</name>
<feature type="transmembrane region" description="Helical" evidence="1">
    <location>
        <begin position="24"/>
        <end position="41"/>
    </location>
</feature>
<keyword evidence="3" id="KW-1185">Reference proteome</keyword>
<dbReference type="EMBL" id="AP014958">
    <property type="protein sequence ID" value="BAS76945.1"/>
    <property type="molecule type" value="Genomic_DNA"/>
</dbReference>
<keyword evidence="1" id="KW-0812">Transmembrane</keyword>
<dbReference type="Proteomes" id="UP000059680">
    <property type="component" value="Chromosome 2"/>
</dbReference>
<accession>A0A0N7KEN9</accession>
<reference evidence="3" key="1">
    <citation type="journal article" date="2005" name="Nature">
        <title>The map-based sequence of the rice genome.</title>
        <authorList>
            <consortium name="International rice genome sequencing project (IRGSP)"/>
            <person name="Matsumoto T."/>
            <person name="Wu J."/>
            <person name="Kanamori H."/>
            <person name="Katayose Y."/>
            <person name="Fujisawa M."/>
            <person name="Namiki N."/>
            <person name="Mizuno H."/>
            <person name="Yamamoto K."/>
            <person name="Antonio B.A."/>
            <person name="Baba T."/>
            <person name="Sakata K."/>
            <person name="Nagamura Y."/>
            <person name="Aoki H."/>
            <person name="Arikawa K."/>
            <person name="Arita K."/>
            <person name="Bito T."/>
            <person name="Chiden Y."/>
            <person name="Fujitsuka N."/>
            <person name="Fukunaka R."/>
            <person name="Hamada M."/>
            <person name="Harada C."/>
            <person name="Hayashi A."/>
            <person name="Hijishita S."/>
            <person name="Honda M."/>
            <person name="Hosokawa S."/>
            <person name="Ichikawa Y."/>
            <person name="Idonuma A."/>
            <person name="Iijima M."/>
            <person name="Ikeda M."/>
            <person name="Ikeno M."/>
            <person name="Ito K."/>
            <person name="Ito S."/>
            <person name="Ito T."/>
            <person name="Ito Y."/>
            <person name="Ito Y."/>
            <person name="Iwabuchi A."/>
            <person name="Kamiya K."/>
            <person name="Karasawa W."/>
            <person name="Kurita K."/>
            <person name="Katagiri S."/>
            <person name="Kikuta A."/>
            <person name="Kobayashi H."/>
            <person name="Kobayashi N."/>
            <person name="Machita K."/>
            <person name="Maehara T."/>
            <person name="Masukawa M."/>
            <person name="Mizubayashi T."/>
            <person name="Mukai Y."/>
            <person name="Nagasaki H."/>
            <person name="Nagata Y."/>
            <person name="Naito S."/>
            <person name="Nakashima M."/>
            <person name="Nakama Y."/>
            <person name="Nakamichi Y."/>
            <person name="Nakamura M."/>
            <person name="Meguro A."/>
            <person name="Negishi M."/>
            <person name="Ohta I."/>
            <person name="Ohta T."/>
            <person name="Okamoto M."/>
            <person name="Ono N."/>
            <person name="Saji S."/>
            <person name="Sakaguchi M."/>
            <person name="Sakai K."/>
            <person name="Shibata M."/>
            <person name="Shimokawa T."/>
            <person name="Song J."/>
            <person name="Takazaki Y."/>
            <person name="Terasawa K."/>
            <person name="Tsugane M."/>
            <person name="Tsuji K."/>
            <person name="Ueda S."/>
            <person name="Waki K."/>
            <person name="Yamagata H."/>
            <person name="Yamamoto M."/>
            <person name="Yamamoto S."/>
            <person name="Yamane H."/>
            <person name="Yoshiki S."/>
            <person name="Yoshihara R."/>
            <person name="Yukawa K."/>
            <person name="Zhong H."/>
            <person name="Yano M."/>
            <person name="Yuan Q."/>
            <person name="Ouyang S."/>
            <person name="Liu J."/>
            <person name="Jones K.M."/>
            <person name="Gansberger K."/>
            <person name="Moffat K."/>
            <person name="Hill J."/>
            <person name="Bera J."/>
            <person name="Fadrosh D."/>
            <person name="Jin S."/>
            <person name="Johri S."/>
            <person name="Kim M."/>
            <person name="Overton L."/>
            <person name="Reardon M."/>
            <person name="Tsitrin T."/>
            <person name="Vuong H."/>
            <person name="Weaver B."/>
            <person name="Ciecko A."/>
            <person name="Tallon L."/>
            <person name="Jackson J."/>
            <person name="Pai G."/>
            <person name="Aken S.V."/>
            <person name="Utterback T."/>
            <person name="Reidmuller S."/>
            <person name="Feldblyum T."/>
            <person name="Hsiao J."/>
            <person name="Zismann V."/>
            <person name="Iobst S."/>
            <person name="de Vazeille A.R."/>
            <person name="Buell C.R."/>
            <person name="Ying K."/>
            <person name="Li Y."/>
            <person name="Lu T."/>
            <person name="Huang Y."/>
            <person name="Zhao Q."/>
            <person name="Feng Q."/>
            <person name="Zhang L."/>
            <person name="Zhu J."/>
            <person name="Weng Q."/>
            <person name="Mu J."/>
            <person name="Lu Y."/>
            <person name="Fan D."/>
            <person name="Liu Y."/>
            <person name="Guan J."/>
            <person name="Zhang Y."/>
            <person name="Yu S."/>
            <person name="Liu X."/>
            <person name="Zhang Y."/>
            <person name="Hong G."/>
            <person name="Han B."/>
            <person name="Choisne N."/>
            <person name="Demange N."/>
            <person name="Orjeda G."/>
            <person name="Samain S."/>
            <person name="Cattolico L."/>
            <person name="Pelletier E."/>
            <person name="Couloux A."/>
            <person name="Segurens B."/>
            <person name="Wincker P."/>
            <person name="D'Hont A."/>
            <person name="Scarpelli C."/>
            <person name="Weissenbach J."/>
            <person name="Salanoubat M."/>
            <person name="Quetier F."/>
            <person name="Yu Y."/>
            <person name="Kim H.R."/>
            <person name="Rambo T."/>
            <person name="Currie J."/>
            <person name="Collura K."/>
            <person name="Luo M."/>
            <person name="Yang T."/>
            <person name="Ammiraju J.S.S."/>
            <person name="Engler F."/>
            <person name="Soderlund C."/>
            <person name="Wing R.A."/>
            <person name="Palmer L.E."/>
            <person name="de la Bastide M."/>
            <person name="Spiegel L."/>
            <person name="Nascimento L."/>
            <person name="Zutavern T."/>
            <person name="O'Shaughnessy A."/>
            <person name="Dike S."/>
            <person name="Dedhia N."/>
            <person name="Preston R."/>
            <person name="Balija V."/>
            <person name="McCombie W.R."/>
            <person name="Chow T."/>
            <person name="Chen H."/>
            <person name="Chung M."/>
            <person name="Chen C."/>
            <person name="Shaw J."/>
            <person name="Wu H."/>
            <person name="Hsiao K."/>
            <person name="Chao Y."/>
            <person name="Chu M."/>
            <person name="Cheng C."/>
            <person name="Hour A."/>
            <person name="Lee P."/>
            <person name="Lin S."/>
            <person name="Lin Y."/>
            <person name="Liou J."/>
            <person name="Liu S."/>
            <person name="Hsing Y."/>
            <person name="Raghuvanshi S."/>
            <person name="Mohanty A."/>
            <person name="Bharti A.K."/>
            <person name="Gaur A."/>
            <person name="Gupta V."/>
            <person name="Kumar D."/>
            <person name="Ravi V."/>
            <person name="Vij S."/>
            <person name="Kapur A."/>
            <person name="Khurana P."/>
            <person name="Khurana P."/>
            <person name="Khurana J.P."/>
            <person name="Tyagi A.K."/>
            <person name="Gaikwad K."/>
            <person name="Singh A."/>
            <person name="Dalal V."/>
            <person name="Srivastava S."/>
            <person name="Dixit A."/>
            <person name="Pal A.K."/>
            <person name="Ghazi I.A."/>
            <person name="Yadav M."/>
            <person name="Pandit A."/>
            <person name="Bhargava A."/>
            <person name="Sureshbabu K."/>
            <person name="Batra K."/>
            <person name="Sharma T.R."/>
            <person name="Mohapatra T."/>
            <person name="Singh N.K."/>
            <person name="Messing J."/>
            <person name="Nelson A.B."/>
            <person name="Fuks G."/>
            <person name="Kavchok S."/>
            <person name="Keizer G."/>
            <person name="Linton E."/>
            <person name="Llaca V."/>
            <person name="Song R."/>
            <person name="Tanyolac B."/>
            <person name="Young S."/>
            <person name="Ho-Il K."/>
            <person name="Hahn J.H."/>
            <person name="Sangsakoo G."/>
            <person name="Vanavichit A."/>
            <person name="de Mattos Luiz.A.T."/>
            <person name="Zimmer P.D."/>
            <person name="Malone G."/>
            <person name="Dellagostin O."/>
            <person name="de Oliveira A.C."/>
            <person name="Bevan M."/>
            <person name="Bancroft I."/>
            <person name="Minx P."/>
            <person name="Cordum H."/>
            <person name="Wilson R."/>
            <person name="Cheng Z."/>
            <person name="Jin W."/>
            <person name="Jiang J."/>
            <person name="Leong S.A."/>
            <person name="Iwama H."/>
            <person name="Gojobori T."/>
            <person name="Itoh T."/>
            <person name="Niimura Y."/>
            <person name="Fujii Y."/>
            <person name="Habara T."/>
            <person name="Sakai H."/>
            <person name="Sato Y."/>
            <person name="Wilson G."/>
            <person name="Kumar K."/>
            <person name="McCouch S."/>
            <person name="Juretic N."/>
            <person name="Hoen D."/>
            <person name="Wright S."/>
            <person name="Bruskiewich R."/>
            <person name="Bureau T."/>
            <person name="Miyao A."/>
            <person name="Hirochika H."/>
            <person name="Nishikawa T."/>
            <person name="Kadowaki K."/>
            <person name="Sugiura M."/>
            <person name="Burr B."/>
            <person name="Sasaki T."/>
        </authorList>
    </citation>
    <scope>NUCLEOTIDE SEQUENCE [LARGE SCALE GENOMIC DNA]</scope>
    <source>
        <strain evidence="3">cv. Nipponbare</strain>
    </source>
</reference>
<organism evidence="2 3">
    <name type="scientific">Oryza sativa subsp. japonica</name>
    <name type="common">Rice</name>
    <dbReference type="NCBI Taxonomy" id="39947"/>
    <lineage>
        <taxon>Eukaryota</taxon>
        <taxon>Viridiplantae</taxon>
        <taxon>Streptophyta</taxon>
        <taxon>Embryophyta</taxon>
        <taxon>Tracheophyta</taxon>
        <taxon>Spermatophyta</taxon>
        <taxon>Magnoliopsida</taxon>
        <taxon>Liliopsida</taxon>
        <taxon>Poales</taxon>
        <taxon>Poaceae</taxon>
        <taxon>BOP clade</taxon>
        <taxon>Oryzoideae</taxon>
        <taxon>Oryzeae</taxon>
        <taxon>Oryzinae</taxon>
        <taxon>Oryza</taxon>
        <taxon>Oryza sativa</taxon>
    </lineage>
</organism>
<feature type="transmembrane region" description="Helical" evidence="1">
    <location>
        <begin position="53"/>
        <end position="74"/>
    </location>
</feature>
<reference evidence="2 3" key="3">
    <citation type="journal article" date="2013" name="Rice">
        <title>Improvement of the Oryza sativa Nipponbare reference genome using next generation sequence and optical map data.</title>
        <authorList>
            <person name="Kawahara Y."/>
            <person name="de la Bastide M."/>
            <person name="Hamilton J.P."/>
            <person name="Kanamori H."/>
            <person name="McCombie W.R."/>
            <person name="Ouyang S."/>
            <person name="Schwartz D.C."/>
            <person name="Tanaka T."/>
            <person name="Wu J."/>
            <person name="Zhou S."/>
            <person name="Childs K.L."/>
            <person name="Davidson R.M."/>
            <person name="Lin H."/>
            <person name="Quesada-Ocampo L."/>
            <person name="Vaillancourt B."/>
            <person name="Sakai H."/>
            <person name="Lee S.S."/>
            <person name="Kim J."/>
            <person name="Numa H."/>
            <person name="Itoh T."/>
            <person name="Buell C.R."/>
            <person name="Matsumoto T."/>
        </authorList>
    </citation>
    <scope>NUCLEOTIDE SEQUENCE [LARGE SCALE GENOMIC DNA]</scope>
    <source>
        <strain evidence="3">cv. Nipponbare</strain>
    </source>
</reference>
<keyword evidence="1" id="KW-1133">Transmembrane helix</keyword>
<keyword evidence="1" id="KW-0472">Membrane</keyword>
<evidence type="ECO:0000313" key="2">
    <source>
        <dbReference type="EMBL" id="BAS76945.1"/>
    </source>
</evidence>